<evidence type="ECO:0000256" key="1">
    <source>
        <dbReference type="SAM" id="Phobius"/>
    </source>
</evidence>
<feature type="transmembrane region" description="Helical" evidence="1">
    <location>
        <begin position="107"/>
        <end position="125"/>
    </location>
</feature>
<accession>A0A7I8VA70</accession>
<keyword evidence="3" id="KW-1185">Reference proteome</keyword>
<keyword evidence="1" id="KW-0472">Membrane</keyword>
<comment type="caution">
    <text evidence="2">The sequence shown here is derived from an EMBL/GenBank/DDBJ whole genome shotgun (WGS) entry which is preliminary data.</text>
</comment>
<reference evidence="2 3" key="1">
    <citation type="submission" date="2020-08" db="EMBL/GenBank/DDBJ databases">
        <authorList>
            <person name="Hejnol A."/>
        </authorList>
    </citation>
    <scope>NUCLEOTIDE SEQUENCE [LARGE SCALE GENOMIC DNA]</scope>
</reference>
<feature type="transmembrane region" description="Helical" evidence="1">
    <location>
        <begin position="40"/>
        <end position="63"/>
    </location>
</feature>
<dbReference type="InterPro" id="IPR036259">
    <property type="entry name" value="MFS_trans_sf"/>
</dbReference>
<dbReference type="SUPFAM" id="SSF103473">
    <property type="entry name" value="MFS general substrate transporter"/>
    <property type="match status" value="1"/>
</dbReference>
<name>A0A7I8VA70_9ANNE</name>
<dbReference type="Proteomes" id="UP000549394">
    <property type="component" value="Unassembled WGS sequence"/>
</dbReference>
<dbReference type="PANTHER" id="PTHR28658:SF3">
    <property type="entry name" value="TRANSMEMBRANE PROTEIN 180"/>
    <property type="match status" value="1"/>
</dbReference>
<dbReference type="InterPro" id="IPR040035">
    <property type="entry name" value="TMEM180"/>
</dbReference>
<dbReference type="Pfam" id="PF13347">
    <property type="entry name" value="MFS_2"/>
    <property type="match status" value="1"/>
</dbReference>
<keyword evidence="1" id="KW-1133">Transmembrane helix</keyword>
<protein>
    <submittedName>
        <fullName evidence="2">DgyrCDS1958</fullName>
    </submittedName>
</protein>
<feature type="transmembrane region" description="Helical" evidence="1">
    <location>
        <begin position="146"/>
        <end position="168"/>
    </location>
</feature>
<dbReference type="AlphaFoldDB" id="A0A7I8VA70"/>
<evidence type="ECO:0000313" key="3">
    <source>
        <dbReference type="Proteomes" id="UP000549394"/>
    </source>
</evidence>
<dbReference type="PANTHER" id="PTHR28658">
    <property type="entry name" value="TRANSMEMBRANE PROTEIN 180"/>
    <property type="match status" value="1"/>
</dbReference>
<sequence>MATNIGVYYGGIAFFTSLVHNVFLLYHVQMFVSVYKIQKYSFWIAEIVFLFWNSVNDPLFGWISDKGLLNTSSSIDIVDRRLSALQKAVPLLAGSFLLFWFEWPIWTGAQLMFCLCTYDSFLTVVDLQHSSLLADLEVSSEKRTKLNTYSAIGSAAGSVSVFLSHIFWSDLKSFRIFCLFIAVISLLGSSWCVTEFRRNRNLLWVKVLFAILMFFFVGPNGSYVIIGIFIATNRMFTEGTCKLLGLIISDLVDEDTVIQNRKQPVSALVYGTAALLAKPGQTLAPLIGLSLLGFLTGNDIFSQVDNHSLKLDATLLPQALHDAFKDAAFKLLVLVPILCGGIQLLVWKNFNLHTSRLKWVKSLRHNSTYTVV</sequence>
<feature type="transmembrane region" description="Helical" evidence="1">
    <location>
        <begin position="205"/>
        <end position="230"/>
    </location>
</feature>
<feature type="transmembrane region" description="Helical" evidence="1">
    <location>
        <begin position="174"/>
        <end position="193"/>
    </location>
</feature>
<proteinExistence type="predicted"/>
<keyword evidence="1" id="KW-0812">Transmembrane</keyword>
<dbReference type="EMBL" id="CAJFCJ010000002">
    <property type="protein sequence ID" value="CAD5112739.1"/>
    <property type="molecule type" value="Genomic_DNA"/>
</dbReference>
<feature type="transmembrane region" description="Helical" evidence="1">
    <location>
        <begin position="7"/>
        <end position="28"/>
    </location>
</feature>
<dbReference type="OrthoDB" id="62987at2759"/>
<organism evidence="2 3">
    <name type="scientific">Dimorphilus gyrociliatus</name>
    <dbReference type="NCBI Taxonomy" id="2664684"/>
    <lineage>
        <taxon>Eukaryota</taxon>
        <taxon>Metazoa</taxon>
        <taxon>Spiralia</taxon>
        <taxon>Lophotrochozoa</taxon>
        <taxon>Annelida</taxon>
        <taxon>Polychaeta</taxon>
        <taxon>Polychaeta incertae sedis</taxon>
        <taxon>Dinophilidae</taxon>
        <taxon>Dimorphilus</taxon>
    </lineage>
</organism>
<gene>
    <name evidence="2" type="ORF">DGYR_LOCUS1827</name>
</gene>
<evidence type="ECO:0000313" key="2">
    <source>
        <dbReference type="EMBL" id="CAD5112739.1"/>
    </source>
</evidence>